<dbReference type="Pfam" id="PF01119">
    <property type="entry name" value="DNA_mis_repair"/>
    <property type="match status" value="1"/>
</dbReference>
<keyword evidence="2 4" id="KW-0227">DNA damage</keyword>
<dbReference type="InterPro" id="IPR014762">
    <property type="entry name" value="DNA_mismatch_repair_CS"/>
</dbReference>
<dbReference type="Pfam" id="PF13589">
    <property type="entry name" value="HATPase_c_3"/>
    <property type="match status" value="1"/>
</dbReference>
<dbReference type="PANTHER" id="PTHR10073:SF12">
    <property type="entry name" value="DNA MISMATCH REPAIR PROTEIN MLH1"/>
    <property type="match status" value="1"/>
</dbReference>
<dbReference type="SMART" id="SM01340">
    <property type="entry name" value="DNA_mis_repair"/>
    <property type="match status" value="1"/>
</dbReference>
<dbReference type="Gene3D" id="3.30.1540.20">
    <property type="entry name" value="MutL, C-terminal domain, dimerisation subdomain"/>
    <property type="match status" value="1"/>
</dbReference>
<dbReference type="AlphaFoldDB" id="A0A233V580"/>
<dbReference type="GO" id="GO:0006298">
    <property type="term" value="P:mismatch repair"/>
    <property type="evidence" value="ECO:0007669"/>
    <property type="project" value="UniProtKB-UniRule"/>
</dbReference>
<sequence length="627" mass="72469">MIKLLSEDTIQKIAAGEVIERPVSVIKELVENSIDAGSDTIVVEIKNGGKDFISVSDNGSGIEKNEIELAFKRHSTSKLEKFDDLYDIRTLGFRGEALASILAVSKLSVSTRTKSEKIGKKVEFRNSKVISESDVAMNVGTKIVIKDLFYNVPVRKKFMKSDQTEANLITTTMYKFAICNTDVSIKYIKDNKTLFETKKNSSIRENIINLFGTSMSNNLIDIDINSRDYKIHGYISNNNLYRANRQMQYIFLNGRFVKSEDIRNTVESNYKSVIPNGRFPLFWLFFEINPKLVDVNVHPNKQKVKISILDEILEELNKKVRFLLENNSRIANISQSIPDDDKYKDLRKNYFESDFSTTNYKNDKVSEPTYSYNLFNDNSKLGNLRNIKYKDESEDIIRNPETTEDFVVDNKIETQNTLITTFNEQIKVESSLKKYEKFDILTVLFKTYILAKDHYDCKVYLFDQHACHERINYEKLTKQMQDKEVVSQNLAFPINISLTDELMEIYANNKNIFEELGYESDVFSDDSVVIRAVPYLFGNSNAEFLFTDILDTIAKNSNDPFDVIESKVIKRSCKMSVKAGDTLSNFEIIKLLEDLFKCEYPLTCPHGRPTFIEMNEKDLEKMFMRIK</sequence>
<dbReference type="InterPro" id="IPR036890">
    <property type="entry name" value="HATPase_C_sf"/>
</dbReference>
<evidence type="ECO:0000313" key="9">
    <source>
        <dbReference type="Proteomes" id="UP000215413"/>
    </source>
</evidence>
<dbReference type="Gene3D" id="3.30.565.10">
    <property type="entry name" value="Histidine kinase-like ATPase, C-terminal domain"/>
    <property type="match status" value="1"/>
</dbReference>
<comment type="function">
    <text evidence="4">This protein is involved in the repair of mismatches in DNA. It is required for dam-dependent methyl-directed DNA mismatch repair. May act as a 'molecular matchmaker', a protein that promotes the formation of a stable complex between two or more DNA-binding proteins in an ATP-dependent manner without itself being part of a final effector complex.</text>
</comment>
<dbReference type="InterPro" id="IPR020568">
    <property type="entry name" value="Ribosomal_Su5_D2-typ_SF"/>
</dbReference>
<keyword evidence="5" id="KW-0175">Coiled coil</keyword>
<dbReference type="GO" id="GO:0005524">
    <property type="term" value="F:ATP binding"/>
    <property type="evidence" value="ECO:0007669"/>
    <property type="project" value="InterPro"/>
</dbReference>
<dbReference type="SUPFAM" id="SSF54211">
    <property type="entry name" value="Ribosomal protein S5 domain 2-like"/>
    <property type="match status" value="1"/>
</dbReference>
<dbReference type="InterPro" id="IPR014790">
    <property type="entry name" value="MutL_C"/>
</dbReference>
<protein>
    <recommendedName>
        <fullName evidence="4">DNA mismatch repair protein MutL</fullName>
    </recommendedName>
</protein>
<evidence type="ECO:0000256" key="1">
    <source>
        <dbReference type="ARBA" id="ARBA00006082"/>
    </source>
</evidence>
<dbReference type="InterPro" id="IPR013507">
    <property type="entry name" value="DNA_mismatch_S5_2-like"/>
</dbReference>
<dbReference type="CDD" id="cd00782">
    <property type="entry name" value="MutL_Trans"/>
    <property type="match status" value="1"/>
</dbReference>
<dbReference type="HAMAP" id="MF_00149">
    <property type="entry name" value="DNA_mis_repair"/>
    <property type="match status" value="1"/>
</dbReference>
<dbReference type="GO" id="GO:0016887">
    <property type="term" value="F:ATP hydrolysis activity"/>
    <property type="evidence" value="ECO:0007669"/>
    <property type="project" value="InterPro"/>
</dbReference>
<dbReference type="FunFam" id="3.30.565.10:FF:000003">
    <property type="entry name" value="DNA mismatch repair endonuclease MutL"/>
    <property type="match status" value="1"/>
</dbReference>
<proteinExistence type="inferred from homology"/>
<evidence type="ECO:0000313" key="8">
    <source>
        <dbReference type="EMBL" id="OXZ27542.1"/>
    </source>
</evidence>
<dbReference type="Gene3D" id="3.30.1370.100">
    <property type="entry name" value="MutL, C-terminal domain, regulatory subdomain"/>
    <property type="match status" value="1"/>
</dbReference>
<evidence type="ECO:0000256" key="4">
    <source>
        <dbReference type="HAMAP-Rule" id="MF_00149"/>
    </source>
</evidence>
<dbReference type="RefSeq" id="WP_094205663.1">
    <property type="nucleotide sequence ID" value="NZ_NDYC01000019.1"/>
</dbReference>
<dbReference type="SUPFAM" id="SSF118116">
    <property type="entry name" value="DNA mismatch repair protein MutL"/>
    <property type="match status" value="1"/>
</dbReference>
<dbReference type="GO" id="GO:0140664">
    <property type="term" value="F:ATP-dependent DNA damage sensor activity"/>
    <property type="evidence" value="ECO:0007669"/>
    <property type="project" value="InterPro"/>
</dbReference>
<feature type="domain" description="DNA mismatch repair protein S5" evidence="7">
    <location>
        <begin position="207"/>
        <end position="325"/>
    </location>
</feature>
<dbReference type="EMBL" id="NDYC01000019">
    <property type="protein sequence ID" value="OXZ27542.1"/>
    <property type="molecule type" value="Genomic_DNA"/>
</dbReference>
<comment type="similarity">
    <text evidence="1 4">Belongs to the DNA mismatch repair MutL/HexB family.</text>
</comment>
<evidence type="ECO:0000259" key="6">
    <source>
        <dbReference type="SMART" id="SM00853"/>
    </source>
</evidence>
<dbReference type="InterPro" id="IPR020667">
    <property type="entry name" value="DNA_mismatch_repair_MutL"/>
</dbReference>
<dbReference type="GO" id="GO:0030983">
    <property type="term" value="F:mismatched DNA binding"/>
    <property type="evidence" value="ECO:0007669"/>
    <property type="project" value="InterPro"/>
</dbReference>
<dbReference type="InterPro" id="IPR038973">
    <property type="entry name" value="MutL/Mlh/Pms-like"/>
</dbReference>
<reference evidence="9" key="1">
    <citation type="submission" date="2017-04" db="EMBL/GenBank/DDBJ databases">
        <title>Finegoldia magna isolated from orthopedic joint implant-associated infections.</title>
        <authorList>
            <person name="Bjorklund S."/>
            <person name="Bruggemann H."/>
            <person name="Jensen A."/>
            <person name="Hellmark B."/>
            <person name="Soderquist B."/>
        </authorList>
    </citation>
    <scope>NUCLEOTIDE SEQUENCE [LARGE SCALE GENOMIC DNA]</scope>
    <source>
        <strain evidence="9">CCUG 54800</strain>
    </source>
</reference>
<dbReference type="GO" id="GO:0032300">
    <property type="term" value="C:mismatch repair complex"/>
    <property type="evidence" value="ECO:0007669"/>
    <property type="project" value="InterPro"/>
</dbReference>
<dbReference type="Proteomes" id="UP000215413">
    <property type="component" value="Unassembled WGS sequence"/>
</dbReference>
<dbReference type="InterPro" id="IPR037198">
    <property type="entry name" value="MutL_C_sf"/>
</dbReference>
<dbReference type="SMART" id="SM00853">
    <property type="entry name" value="MutL_C"/>
    <property type="match status" value="1"/>
</dbReference>
<dbReference type="InterPro" id="IPR042120">
    <property type="entry name" value="MutL_C_dimsub"/>
</dbReference>
<dbReference type="PANTHER" id="PTHR10073">
    <property type="entry name" value="DNA MISMATCH REPAIR PROTEIN MLH, PMS, MUTL"/>
    <property type="match status" value="1"/>
</dbReference>
<dbReference type="Pfam" id="PF08676">
    <property type="entry name" value="MutL_C"/>
    <property type="match status" value="1"/>
</dbReference>
<feature type="coiled-coil region" evidence="5">
    <location>
        <begin position="306"/>
        <end position="333"/>
    </location>
</feature>
<dbReference type="InterPro" id="IPR014721">
    <property type="entry name" value="Ribsml_uS5_D2-typ_fold_subgr"/>
</dbReference>
<evidence type="ECO:0000256" key="5">
    <source>
        <dbReference type="SAM" id="Coils"/>
    </source>
</evidence>
<keyword evidence="3 4" id="KW-0234">DNA repair</keyword>
<name>A0A233V580_FINMA</name>
<evidence type="ECO:0000256" key="2">
    <source>
        <dbReference type="ARBA" id="ARBA00022763"/>
    </source>
</evidence>
<dbReference type="SUPFAM" id="SSF55874">
    <property type="entry name" value="ATPase domain of HSP90 chaperone/DNA topoisomerase II/histidine kinase"/>
    <property type="match status" value="1"/>
</dbReference>
<feature type="domain" description="MutL C-terminal dimerisation" evidence="6">
    <location>
        <begin position="440"/>
        <end position="583"/>
    </location>
</feature>
<comment type="caution">
    <text evidence="8">The sequence shown here is derived from an EMBL/GenBank/DDBJ whole genome shotgun (WGS) entry which is preliminary data.</text>
</comment>
<dbReference type="Gene3D" id="3.30.230.10">
    <property type="match status" value="1"/>
</dbReference>
<evidence type="ECO:0000256" key="3">
    <source>
        <dbReference type="ARBA" id="ARBA00023204"/>
    </source>
</evidence>
<dbReference type="CDD" id="cd16926">
    <property type="entry name" value="HATPase_MutL-MLH-PMS-like"/>
    <property type="match status" value="1"/>
</dbReference>
<dbReference type="PROSITE" id="PS00058">
    <property type="entry name" value="DNA_MISMATCH_REPAIR_1"/>
    <property type="match status" value="1"/>
</dbReference>
<dbReference type="InterPro" id="IPR002099">
    <property type="entry name" value="MutL/Mlh/PMS"/>
</dbReference>
<dbReference type="InterPro" id="IPR042121">
    <property type="entry name" value="MutL_C_regsub"/>
</dbReference>
<evidence type="ECO:0000259" key="7">
    <source>
        <dbReference type="SMART" id="SM01340"/>
    </source>
</evidence>
<gene>
    <name evidence="4" type="primary">mutL</name>
    <name evidence="8" type="ORF">B9N49_04230</name>
</gene>
<accession>A0A233V580</accession>
<organism evidence="8 9">
    <name type="scientific">Finegoldia magna</name>
    <name type="common">Peptostreptococcus magnus</name>
    <dbReference type="NCBI Taxonomy" id="1260"/>
    <lineage>
        <taxon>Bacteria</taxon>
        <taxon>Bacillati</taxon>
        <taxon>Bacillota</taxon>
        <taxon>Tissierellia</taxon>
        <taxon>Tissierellales</taxon>
        <taxon>Peptoniphilaceae</taxon>
        <taxon>Finegoldia</taxon>
    </lineage>
</organism>
<dbReference type="NCBIfam" id="TIGR00585">
    <property type="entry name" value="mutl"/>
    <property type="match status" value="1"/>
</dbReference>